<feature type="compositionally biased region" description="Basic and acidic residues" evidence="1">
    <location>
        <begin position="591"/>
        <end position="602"/>
    </location>
</feature>
<evidence type="ECO:0000313" key="3">
    <source>
        <dbReference type="EMBL" id="GAA0674659.1"/>
    </source>
</evidence>
<dbReference type="EMBL" id="BAAADV010000004">
    <property type="protein sequence ID" value="GAA0674659.1"/>
    <property type="molecule type" value="Genomic_DNA"/>
</dbReference>
<dbReference type="Proteomes" id="UP001500420">
    <property type="component" value="Unassembled WGS sequence"/>
</dbReference>
<feature type="compositionally biased region" description="Basic and acidic residues" evidence="1">
    <location>
        <begin position="437"/>
        <end position="462"/>
    </location>
</feature>
<feature type="compositionally biased region" description="Gly residues" evidence="1">
    <location>
        <begin position="564"/>
        <end position="573"/>
    </location>
</feature>
<feature type="compositionally biased region" description="Acidic residues" evidence="1">
    <location>
        <begin position="326"/>
        <end position="336"/>
    </location>
</feature>
<feature type="compositionally biased region" description="Basic and acidic residues" evidence="1">
    <location>
        <begin position="264"/>
        <end position="284"/>
    </location>
</feature>
<dbReference type="InterPro" id="IPR055949">
    <property type="entry name" value="DUF7527"/>
</dbReference>
<dbReference type="Pfam" id="PF24371">
    <property type="entry name" value="DUF7527"/>
    <property type="match status" value="1"/>
</dbReference>
<dbReference type="Gene3D" id="1.10.287.1490">
    <property type="match status" value="1"/>
</dbReference>
<feature type="compositionally biased region" description="Acidic residues" evidence="1">
    <location>
        <begin position="636"/>
        <end position="649"/>
    </location>
</feature>
<sequence>MNTRTQERVERWESRSFSGGYGGLRDLSDSDFSGAVEAAGAWLFMLNGRVVGIHEGSIEDFEDASGTAHVAPDPALPLLFSMWETGGETQGKYYTEDTSVSEVDDTLTSGSFTGYLELSENVLSGDYYVVYYGGRSMSAAFVGNKEELLGGDEAFERADDEVGIYEVIDVDVDVIEIPEPEGADTTDESATSDDAAVAGGPAPAPDREDASAAGADAPAANDASAPNDASVAASASDDTAPDATEATGHAETSAPDPTVNDDDPAGRESVADDRTADADARTLDPDDSATDAEERIAGYEDVEFDGEPGAPADDADDAIPGGDPDGLPDELVDDVEPAPSSDPSRTASSSEGRVSADDAASDDDAENRVDEQSQADERSAVRDATRPDDRGGSSSEPERSGSPADPDRGSDTRTTPTEGDGRTDRAGTGESSSRSSQRRDREEVADGAVRDRSPASDGRDAAADADPSSSQSADASAGRGRSAPDHATASAGATPEDDAGDDSEIDWENVSTIPSLDPDHSSTPEPADAGGTAASTASGSAGGPSSPSAAASGSSSSRSDEPGGRAGRNGGTSGRANDADRQSSRRQSTQDADRRSRRDADGRSSQPSAGRAAESDRRQSAPARSAEANAGPSQADLEEREERIEELEAVVERVREERDDLKSERDRLEGKNESLQDEIAQLEGEIERLESEVKRLETALEDAGVTAHDAPTQLHPSEAIAGTNLFVRYRSKGEATLESAHAGDADASAVNGNVRLERHTQFDADDAAVNGQPYGEFLESTLEYQFVRWTVEQLLYEIRDTGHAGGLKDLYDALPDVDRAELGGEVDIVYEEDGEQITEQATFDVVLRDRMGNPLVVADLNDSRDPATESMLVELESAASRIKQANEELSAAFLVTSSFFEPGALEAVAEATSGSLLSRDSRESFVKLSRKQGYHLCLVEARDDEFHINVPEL</sequence>
<feature type="compositionally biased region" description="Low complexity" evidence="1">
    <location>
        <begin position="464"/>
        <end position="481"/>
    </location>
</feature>
<gene>
    <name evidence="3" type="ORF">GCM10009020_22650</name>
</gene>
<proteinExistence type="predicted"/>
<evidence type="ECO:0000313" key="4">
    <source>
        <dbReference type="Proteomes" id="UP001500420"/>
    </source>
</evidence>
<feature type="compositionally biased region" description="Low complexity" evidence="1">
    <location>
        <begin position="337"/>
        <end position="350"/>
    </location>
</feature>
<organism evidence="3 4">
    <name type="scientific">Natronoarchaeum mannanilyticum</name>
    <dbReference type="NCBI Taxonomy" id="926360"/>
    <lineage>
        <taxon>Archaea</taxon>
        <taxon>Methanobacteriati</taxon>
        <taxon>Methanobacteriota</taxon>
        <taxon>Stenosarchaea group</taxon>
        <taxon>Halobacteria</taxon>
        <taxon>Halobacteriales</taxon>
        <taxon>Natronoarchaeaceae</taxon>
    </lineage>
</organism>
<accession>A0AAV3TB76</accession>
<feature type="compositionally biased region" description="Low complexity" evidence="1">
    <location>
        <begin position="307"/>
        <end position="322"/>
    </location>
</feature>
<feature type="compositionally biased region" description="Low complexity" evidence="1">
    <location>
        <begin position="192"/>
        <end position="201"/>
    </location>
</feature>
<name>A0AAV3TB76_9EURY</name>
<feature type="domain" description="DUF7527" evidence="2">
    <location>
        <begin position="714"/>
        <end position="953"/>
    </location>
</feature>
<feature type="compositionally biased region" description="Basic and acidic residues" evidence="1">
    <location>
        <begin position="366"/>
        <end position="411"/>
    </location>
</feature>
<evidence type="ECO:0000256" key="1">
    <source>
        <dbReference type="SAM" id="MobiDB-lite"/>
    </source>
</evidence>
<feature type="compositionally biased region" description="Low complexity" evidence="1">
    <location>
        <begin position="211"/>
        <end position="247"/>
    </location>
</feature>
<feature type="compositionally biased region" description="Basic and acidic residues" evidence="1">
    <location>
        <begin position="650"/>
        <end position="672"/>
    </location>
</feature>
<feature type="compositionally biased region" description="Acidic residues" evidence="1">
    <location>
        <begin position="495"/>
        <end position="507"/>
    </location>
</feature>
<dbReference type="AlphaFoldDB" id="A0AAV3TB76"/>
<evidence type="ECO:0000259" key="2">
    <source>
        <dbReference type="Pfam" id="PF24371"/>
    </source>
</evidence>
<comment type="caution">
    <text evidence="3">The sequence shown here is derived from an EMBL/GenBank/DDBJ whole genome shotgun (WGS) entry which is preliminary data.</text>
</comment>
<reference evidence="3 4" key="1">
    <citation type="journal article" date="2019" name="Int. J. Syst. Evol. Microbiol.">
        <title>The Global Catalogue of Microorganisms (GCM) 10K type strain sequencing project: providing services to taxonomists for standard genome sequencing and annotation.</title>
        <authorList>
            <consortium name="The Broad Institute Genomics Platform"/>
            <consortium name="The Broad Institute Genome Sequencing Center for Infectious Disease"/>
            <person name="Wu L."/>
            <person name="Ma J."/>
        </authorList>
    </citation>
    <scope>NUCLEOTIDE SEQUENCE [LARGE SCALE GENOMIC DNA]</scope>
    <source>
        <strain evidence="3 4">JCM 16328</strain>
    </source>
</reference>
<feature type="compositionally biased region" description="Acidic residues" evidence="1">
    <location>
        <begin position="180"/>
        <end position="191"/>
    </location>
</feature>
<feature type="compositionally biased region" description="Low complexity" evidence="1">
    <location>
        <begin position="529"/>
        <end position="557"/>
    </location>
</feature>
<feature type="region of interest" description="Disordered" evidence="1">
    <location>
        <begin position="180"/>
        <end position="672"/>
    </location>
</feature>
<dbReference type="RefSeq" id="WP_343774130.1">
    <property type="nucleotide sequence ID" value="NZ_BAAADV010000004.1"/>
</dbReference>
<keyword evidence="4" id="KW-1185">Reference proteome</keyword>
<protein>
    <recommendedName>
        <fullName evidence="2">DUF7527 domain-containing protein</fullName>
    </recommendedName>
</protein>